<keyword evidence="2" id="KW-1185">Reference proteome</keyword>
<dbReference type="Proteomes" id="UP000631694">
    <property type="component" value="Unassembled WGS sequence"/>
</dbReference>
<dbReference type="CDD" id="cd09024">
    <property type="entry name" value="Aldose_epim_lacX"/>
    <property type="match status" value="1"/>
</dbReference>
<dbReference type="InterPro" id="IPR037481">
    <property type="entry name" value="LacX"/>
</dbReference>
<dbReference type="Pfam" id="PF01263">
    <property type="entry name" value="Aldose_epim"/>
    <property type="match status" value="1"/>
</dbReference>
<reference evidence="1" key="1">
    <citation type="submission" date="2020-12" db="EMBL/GenBank/DDBJ databases">
        <title>Methylobrevis albus sp. nov., isolated from fresh water lack sediment.</title>
        <authorList>
            <person name="Zou Q."/>
        </authorList>
    </citation>
    <scope>NUCLEOTIDE SEQUENCE</scope>
    <source>
        <strain evidence="1">L22</strain>
    </source>
</reference>
<dbReference type="GO" id="GO:0005975">
    <property type="term" value="P:carbohydrate metabolic process"/>
    <property type="evidence" value="ECO:0007669"/>
    <property type="project" value="InterPro"/>
</dbReference>
<dbReference type="GO" id="GO:0016853">
    <property type="term" value="F:isomerase activity"/>
    <property type="evidence" value="ECO:0007669"/>
    <property type="project" value="InterPro"/>
</dbReference>
<dbReference type="SUPFAM" id="SSF74650">
    <property type="entry name" value="Galactose mutarotase-like"/>
    <property type="match status" value="1"/>
</dbReference>
<dbReference type="PANTHER" id="PTHR11122">
    <property type="entry name" value="APOSPORY-ASSOCIATED PROTEIN C-RELATED"/>
    <property type="match status" value="1"/>
</dbReference>
<dbReference type="Gene3D" id="2.70.98.10">
    <property type="match status" value="1"/>
</dbReference>
<dbReference type="RefSeq" id="WP_197309441.1">
    <property type="nucleotide sequence ID" value="NZ_JADZLT010000036.1"/>
</dbReference>
<dbReference type="InterPro" id="IPR014718">
    <property type="entry name" value="GH-type_carb-bd"/>
</dbReference>
<name>A0A931HZ68_9HYPH</name>
<evidence type="ECO:0000313" key="2">
    <source>
        <dbReference type="Proteomes" id="UP000631694"/>
    </source>
</evidence>
<evidence type="ECO:0000313" key="1">
    <source>
        <dbReference type="EMBL" id="MBH0236343.1"/>
    </source>
</evidence>
<dbReference type="PANTHER" id="PTHR11122:SF13">
    <property type="entry name" value="GLUCOSE-6-PHOSPHATE 1-EPIMERASE"/>
    <property type="match status" value="1"/>
</dbReference>
<dbReference type="GO" id="GO:0030246">
    <property type="term" value="F:carbohydrate binding"/>
    <property type="evidence" value="ECO:0007669"/>
    <property type="project" value="InterPro"/>
</dbReference>
<comment type="caution">
    <text evidence="1">The sequence shown here is derived from an EMBL/GenBank/DDBJ whole genome shotgun (WGS) entry which is preliminary data.</text>
</comment>
<accession>A0A931HZ68</accession>
<gene>
    <name evidence="1" type="ORF">I5731_00780</name>
</gene>
<dbReference type="InterPro" id="IPR008183">
    <property type="entry name" value="Aldose_1/G6P_1-epimerase"/>
</dbReference>
<dbReference type="InterPro" id="IPR011013">
    <property type="entry name" value="Gal_mutarotase_sf_dom"/>
</dbReference>
<proteinExistence type="predicted"/>
<organism evidence="1 2">
    <name type="scientific">Methylobrevis albus</name>
    <dbReference type="NCBI Taxonomy" id="2793297"/>
    <lineage>
        <taxon>Bacteria</taxon>
        <taxon>Pseudomonadati</taxon>
        <taxon>Pseudomonadota</taxon>
        <taxon>Alphaproteobacteria</taxon>
        <taxon>Hyphomicrobiales</taxon>
        <taxon>Pleomorphomonadaceae</taxon>
        <taxon>Methylobrevis</taxon>
    </lineage>
</organism>
<dbReference type="AlphaFoldDB" id="A0A931HZ68"/>
<protein>
    <submittedName>
        <fullName evidence="1">Aldose 1-epimerase family protein</fullName>
    </submittedName>
</protein>
<dbReference type="EMBL" id="JADZLT010000036">
    <property type="protein sequence ID" value="MBH0236343.1"/>
    <property type="molecule type" value="Genomic_DNA"/>
</dbReference>
<sequence length="302" mass="32378">MPATPPTDLVTIASADLSAAISPDGAELRLLQDAAGRDLLWDGDPAVWAGRAPILFPIVGTVAGDRYRIGDANYNLPRHGFARRRRFEVVEVAPSQARFRLEDDAETRAVYPFAFRLDLVFALDGTALAMTATVTNRGDAPMPASFGFHPAFRWPLPYGAARSAHIVRFDVAEPAPVRRLDATGLVDPVPRDTPVAGRDLALADELFTDDAIIFDRLAGRGLVYGAPGHPGLVVHYPAMPELGLWSKPGAGYLCIEPWQGHADPAGFAGTLFEKPGIVVLAPGEARDFAMTVRLDPDPLPAG</sequence>